<reference evidence="1 2" key="1">
    <citation type="submission" date="2020-08" db="EMBL/GenBank/DDBJ databases">
        <title>Edaphobacter telluris sp. nov. and Acidobacterium dinghuensis sp. nov., two acidobacteria isolated from forest soil.</title>
        <authorList>
            <person name="Fu J."/>
            <person name="Qiu L."/>
        </authorList>
    </citation>
    <scope>NUCLEOTIDE SEQUENCE [LARGE SCALE GENOMIC DNA]</scope>
    <source>
        <strain evidence="1">4Y35</strain>
    </source>
</reference>
<gene>
    <name evidence="1" type="ORF">H7849_05435</name>
</gene>
<dbReference type="Proteomes" id="UP000515312">
    <property type="component" value="Chromosome"/>
</dbReference>
<protein>
    <submittedName>
        <fullName evidence="1">Uncharacterized protein</fullName>
    </submittedName>
</protein>
<dbReference type="KEGG" id="adin:H7849_05435"/>
<dbReference type="AlphaFoldDB" id="A0A7G8BLH6"/>
<name>A0A7G8BLH6_9BACT</name>
<proteinExistence type="predicted"/>
<dbReference type="RefSeq" id="WP_186744792.1">
    <property type="nucleotide sequence ID" value="NZ_CP060394.1"/>
</dbReference>
<organism evidence="1 2">
    <name type="scientific">Alloacidobacterium dinghuense</name>
    <dbReference type="NCBI Taxonomy" id="2763107"/>
    <lineage>
        <taxon>Bacteria</taxon>
        <taxon>Pseudomonadati</taxon>
        <taxon>Acidobacteriota</taxon>
        <taxon>Terriglobia</taxon>
        <taxon>Terriglobales</taxon>
        <taxon>Acidobacteriaceae</taxon>
        <taxon>Alloacidobacterium</taxon>
    </lineage>
</organism>
<evidence type="ECO:0000313" key="2">
    <source>
        <dbReference type="Proteomes" id="UP000515312"/>
    </source>
</evidence>
<accession>A0A7G8BLH6</accession>
<sequence length="189" mass="21377">MLAQLQSVDERGIQYATAADFCEIFAKEMHSLYLLSFLLTADKDKAEQCFVGGLGECVKGISAFMEWSRLWARRAIIKQAILMMRPAPEDRDYWSPISAKGTAAPLKNSLFAAILSLCTFERFVFVLSILEGQSDGDCLSLLKCSRRDLMIARELALRFLATADKGGDHLHEALYAWRTFLSSPRWPEW</sequence>
<evidence type="ECO:0000313" key="1">
    <source>
        <dbReference type="EMBL" id="QNI33396.1"/>
    </source>
</evidence>
<dbReference type="EMBL" id="CP060394">
    <property type="protein sequence ID" value="QNI33396.1"/>
    <property type="molecule type" value="Genomic_DNA"/>
</dbReference>
<keyword evidence="2" id="KW-1185">Reference proteome</keyword>